<keyword evidence="4" id="KW-1185">Reference proteome</keyword>
<name>A0A212QNS4_9PROT</name>
<sequence>MPVHSEKRRLPYTPEQVFNVVAEVDKYPEFLPWCKACRITRRQGDVFFADLIVSFKVYRERFTSKVVLDHPRQIDVEYIDGPFRYLKNRWRFEEDGEGGCIVDFFVDFEFKSRILQGLIGLLFNEAVQRMVRAFEERANELYGPSIGHATV</sequence>
<dbReference type="InterPro" id="IPR023393">
    <property type="entry name" value="START-like_dom_sf"/>
</dbReference>
<feature type="domain" description="Coenzyme Q-binding protein COQ10 START" evidence="2">
    <location>
        <begin position="10"/>
        <end position="135"/>
    </location>
</feature>
<dbReference type="PANTHER" id="PTHR12901:SF10">
    <property type="entry name" value="COENZYME Q-BINDING PROTEIN COQ10, MITOCHONDRIAL"/>
    <property type="match status" value="1"/>
</dbReference>
<dbReference type="CDD" id="cd07813">
    <property type="entry name" value="COQ10p_like"/>
    <property type="match status" value="1"/>
</dbReference>
<dbReference type="InterPro" id="IPR005031">
    <property type="entry name" value="COQ10_START"/>
</dbReference>
<dbReference type="SUPFAM" id="SSF55961">
    <property type="entry name" value="Bet v1-like"/>
    <property type="match status" value="1"/>
</dbReference>
<reference evidence="3 4" key="1">
    <citation type="submission" date="2017-06" db="EMBL/GenBank/DDBJ databases">
        <authorList>
            <person name="Kim H.J."/>
            <person name="Triplett B.A."/>
        </authorList>
    </citation>
    <scope>NUCLEOTIDE SEQUENCE [LARGE SCALE GENOMIC DNA]</scope>
    <source>
        <strain evidence="3 4">B29T1</strain>
    </source>
</reference>
<dbReference type="Pfam" id="PF03364">
    <property type="entry name" value="Polyketide_cyc"/>
    <property type="match status" value="1"/>
</dbReference>
<evidence type="ECO:0000256" key="1">
    <source>
        <dbReference type="ARBA" id="ARBA00008918"/>
    </source>
</evidence>
<gene>
    <name evidence="3" type="ORF">SAMN07250955_102118</name>
</gene>
<dbReference type="Gene3D" id="3.30.530.20">
    <property type="match status" value="1"/>
</dbReference>
<dbReference type="GO" id="GO:0045333">
    <property type="term" value="P:cellular respiration"/>
    <property type="evidence" value="ECO:0007669"/>
    <property type="project" value="InterPro"/>
</dbReference>
<proteinExistence type="inferred from homology"/>
<dbReference type="InterPro" id="IPR044996">
    <property type="entry name" value="COQ10-like"/>
</dbReference>
<dbReference type="RefSeq" id="WP_088559993.1">
    <property type="nucleotide sequence ID" value="NZ_FYEH01000002.1"/>
</dbReference>
<organism evidence="3 4">
    <name type="scientific">Arboricoccus pini</name>
    <dbReference type="NCBI Taxonomy" id="1963835"/>
    <lineage>
        <taxon>Bacteria</taxon>
        <taxon>Pseudomonadati</taxon>
        <taxon>Pseudomonadota</taxon>
        <taxon>Alphaproteobacteria</taxon>
        <taxon>Geminicoccales</taxon>
        <taxon>Geminicoccaceae</taxon>
        <taxon>Arboricoccus</taxon>
    </lineage>
</organism>
<evidence type="ECO:0000313" key="3">
    <source>
        <dbReference type="EMBL" id="SNB61098.1"/>
    </source>
</evidence>
<dbReference type="AlphaFoldDB" id="A0A212QNS4"/>
<dbReference type="PANTHER" id="PTHR12901">
    <property type="entry name" value="SPERM PROTEIN HOMOLOG"/>
    <property type="match status" value="1"/>
</dbReference>
<evidence type="ECO:0000259" key="2">
    <source>
        <dbReference type="Pfam" id="PF03364"/>
    </source>
</evidence>
<dbReference type="OrthoDB" id="9804759at2"/>
<dbReference type="EMBL" id="FYEH01000002">
    <property type="protein sequence ID" value="SNB61098.1"/>
    <property type="molecule type" value="Genomic_DNA"/>
</dbReference>
<dbReference type="Proteomes" id="UP000197065">
    <property type="component" value="Unassembled WGS sequence"/>
</dbReference>
<protein>
    <submittedName>
        <fullName evidence="3">Coenzyme Q-binding protein COQ10</fullName>
    </submittedName>
</protein>
<accession>A0A212QNS4</accession>
<evidence type="ECO:0000313" key="4">
    <source>
        <dbReference type="Proteomes" id="UP000197065"/>
    </source>
</evidence>
<dbReference type="GO" id="GO:0048039">
    <property type="term" value="F:ubiquinone binding"/>
    <property type="evidence" value="ECO:0007669"/>
    <property type="project" value="InterPro"/>
</dbReference>
<comment type="similarity">
    <text evidence="1">Belongs to the ribosome association toxin RatA family.</text>
</comment>